<dbReference type="RefSeq" id="WP_067761762.1">
    <property type="nucleotide sequence ID" value="NZ_CP015772.1"/>
</dbReference>
<evidence type="ECO:0000313" key="5">
    <source>
        <dbReference type="EMBL" id="ANH83788.1"/>
    </source>
</evidence>
<name>A0A1A9I7Z0_9BACT</name>
<sequence>MKRLFLLPFYLLPVLLITGLPVTGMAQSADKIGNEFTAAISQFQLLSKNLPPDKLAQYSDHGQVKACGPGSWVAGFYPGSLFYLYSETKNSWTLEEGLRRVKLMEPEQYNTGTHDLGFMMYCSYGNLYKIKPGEAVKQVLVNSATSLSKRFNPAVGCIRSWGKISDTTEFRVIIDNMMNLELLFWAAKATGNRQFYDIAVKHANTTMQQHFRPDYSSYHVVVYNPKTGAVIKKQTAQGASDASAWARGQAWGLYGFTMCYRETKDRKYLRQAQHIASFILNNPNLPKDKIPYWDFNAPGIPNTDRDASAGAIMASALIELSSYVDKKLSATYLNAAKEMLNSLSGPAYKAAPGQNGGFLLMHSVGSHPANAEVDVALSYADYYYIEALKRLKDAGGRL</sequence>
<dbReference type="Proteomes" id="UP000077667">
    <property type="component" value="Chromosome"/>
</dbReference>
<evidence type="ECO:0000313" key="6">
    <source>
        <dbReference type="Proteomes" id="UP000077667"/>
    </source>
</evidence>
<dbReference type="InterPro" id="IPR008928">
    <property type="entry name" value="6-hairpin_glycosidase_sf"/>
</dbReference>
<dbReference type="STRING" id="1176587.A8C56_08165"/>
<dbReference type="PANTHER" id="PTHR36845">
    <property type="entry name" value="HYDROLASE, PUTATIVE (AFU_ORTHOLOGUE AFUA_7G05090)-RELATED"/>
    <property type="match status" value="1"/>
</dbReference>
<dbReference type="GO" id="GO:0000272">
    <property type="term" value="P:polysaccharide catabolic process"/>
    <property type="evidence" value="ECO:0007669"/>
    <property type="project" value="TreeGrafter"/>
</dbReference>
<dbReference type="InterPro" id="IPR010905">
    <property type="entry name" value="Glyco_hydro_88"/>
</dbReference>
<dbReference type="SUPFAM" id="SSF48208">
    <property type="entry name" value="Six-hairpin glycosidases"/>
    <property type="match status" value="1"/>
</dbReference>
<dbReference type="Gene3D" id="1.50.10.10">
    <property type="match status" value="1"/>
</dbReference>
<accession>A0A1A9I7Z0</accession>
<dbReference type="InterPro" id="IPR012341">
    <property type="entry name" value="6hp_glycosidase-like_sf"/>
</dbReference>
<evidence type="ECO:0000256" key="2">
    <source>
        <dbReference type="ARBA" id="ARBA00038358"/>
    </source>
</evidence>
<dbReference type="AlphaFoldDB" id="A0A1A9I7Z0"/>
<dbReference type="OrthoDB" id="428577at2"/>
<evidence type="ECO:0000256" key="1">
    <source>
        <dbReference type="ARBA" id="ARBA00022801"/>
    </source>
</evidence>
<dbReference type="KEGG" id="nia:A8C56_08165"/>
<reference evidence="5 6" key="1">
    <citation type="submission" date="2016-05" db="EMBL/GenBank/DDBJ databases">
        <title>Niabella ginsenosidivorans BS26 whole genome sequencing.</title>
        <authorList>
            <person name="Im W.T."/>
            <person name="Siddiqi M.Z."/>
        </authorList>
    </citation>
    <scope>NUCLEOTIDE SEQUENCE [LARGE SCALE GENOMIC DNA]</scope>
    <source>
        <strain evidence="5 6">BS26</strain>
    </source>
</reference>
<keyword evidence="1 5" id="KW-0378">Hydrolase</keyword>
<dbReference type="Pfam" id="PF07470">
    <property type="entry name" value="Glyco_hydro_88"/>
    <property type="match status" value="1"/>
</dbReference>
<dbReference type="GO" id="GO:0052757">
    <property type="term" value="F:chondroitin hydrolase activity"/>
    <property type="evidence" value="ECO:0007669"/>
    <property type="project" value="TreeGrafter"/>
</dbReference>
<comment type="similarity">
    <text evidence="2">Belongs to the glycosyl hydrolase 88 family.</text>
</comment>
<keyword evidence="6" id="KW-1185">Reference proteome</keyword>
<organism evidence="5 6">
    <name type="scientific">Niabella ginsenosidivorans</name>
    <dbReference type="NCBI Taxonomy" id="1176587"/>
    <lineage>
        <taxon>Bacteria</taxon>
        <taxon>Pseudomonadati</taxon>
        <taxon>Bacteroidota</taxon>
        <taxon>Chitinophagia</taxon>
        <taxon>Chitinophagales</taxon>
        <taxon>Chitinophagaceae</taxon>
        <taxon>Niabella</taxon>
    </lineage>
</organism>
<dbReference type="EMBL" id="CP015772">
    <property type="protein sequence ID" value="ANH83788.1"/>
    <property type="molecule type" value="Genomic_DNA"/>
</dbReference>
<proteinExistence type="inferred from homology"/>
<protein>
    <submittedName>
        <fullName evidence="5">Glucuronyl hydrolase</fullName>
    </submittedName>
</protein>
<feature type="active site" description="Nucleophile" evidence="3">
    <location>
        <position position="115"/>
    </location>
</feature>
<feature type="binding site" evidence="4">
    <location>
        <position position="251"/>
    </location>
    <ligand>
        <name>substrate</name>
    </ligand>
</feature>
<dbReference type="PANTHER" id="PTHR36845:SF1">
    <property type="entry name" value="HYDROLASE, PUTATIVE (AFU_ORTHOLOGUE AFUA_7G05090)-RELATED"/>
    <property type="match status" value="1"/>
</dbReference>
<feature type="active site" description="Proton donor" evidence="3">
    <location>
        <position position="175"/>
    </location>
</feature>
<dbReference type="InterPro" id="IPR052369">
    <property type="entry name" value="UG_Glycosaminoglycan_Hydrolase"/>
</dbReference>
<feature type="binding site" evidence="4">
    <location>
        <position position="247"/>
    </location>
    <ligand>
        <name>substrate</name>
    </ligand>
</feature>
<gene>
    <name evidence="5" type="ORF">A8C56_08165</name>
</gene>
<feature type="binding site" evidence="4">
    <location>
        <position position="366"/>
    </location>
    <ligand>
        <name>substrate</name>
    </ligand>
</feature>
<feature type="binding site" evidence="4">
    <location>
        <position position="175"/>
    </location>
    <ligand>
        <name>substrate</name>
    </ligand>
</feature>
<evidence type="ECO:0000256" key="3">
    <source>
        <dbReference type="PIRSR" id="PIRSR610905-1"/>
    </source>
</evidence>
<feature type="binding site" evidence="4">
    <location>
        <position position="115"/>
    </location>
    <ligand>
        <name>substrate</name>
    </ligand>
</feature>
<feature type="binding site" evidence="4">
    <location>
        <position position="235"/>
    </location>
    <ligand>
        <name>substrate</name>
    </ligand>
</feature>
<evidence type="ECO:0000256" key="4">
    <source>
        <dbReference type="PIRSR" id="PIRSR610905-2"/>
    </source>
</evidence>